<gene>
    <name evidence="4" type="ORF">AFUS01_LOCUS22641</name>
</gene>
<keyword evidence="3" id="KW-0560">Oxidoreductase</keyword>
<dbReference type="Proteomes" id="UP000708208">
    <property type="component" value="Unassembled WGS sequence"/>
</dbReference>
<dbReference type="InterPro" id="IPR051019">
    <property type="entry name" value="VLCFA-Steroid_DH"/>
</dbReference>
<dbReference type="InterPro" id="IPR002347">
    <property type="entry name" value="SDR_fam"/>
</dbReference>
<dbReference type="PIRSF" id="PIRSF000126">
    <property type="entry name" value="11-beta-HSD1"/>
    <property type="match status" value="1"/>
</dbReference>
<organism evidence="4 5">
    <name type="scientific">Allacma fusca</name>
    <dbReference type="NCBI Taxonomy" id="39272"/>
    <lineage>
        <taxon>Eukaryota</taxon>
        <taxon>Metazoa</taxon>
        <taxon>Ecdysozoa</taxon>
        <taxon>Arthropoda</taxon>
        <taxon>Hexapoda</taxon>
        <taxon>Collembola</taxon>
        <taxon>Symphypleona</taxon>
        <taxon>Sminthuridae</taxon>
        <taxon>Allacma</taxon>
    </lineage>
</organism>
<dbReference type="OrthoDB" id="5545019at2759"/>
<evidence type="ECO:0000256" key="3">
    <source>
        <dbReference type="ARBA" id="ARBA00023002"/>
    </source>
</evidence>
<accession>A0A8J2KD62</accession>
<keyword evidence="2" id="KW-0521">NADP</keyword>
<dbReference type="Pfam" id="PF00106">
    <property type="entry name" value="adh_short"/>
    <property type="match status" value="1"/>
</dbReference>
<comment type="caution">
    <text evidence="4">The sequence shown here is derived from an EMBL/GenBank/DDBJ whole genome shotgun (WGS) entry which is preliminary data.</text>
</comment>
<evidence type="ECO:0000256" key="1">
    <source>
        <dbReference type="ARBA" id="ARBA00006484"/>
    </source>
</evidence>
<keyword evidence="5" id="KW-1185">Reference proteome</keyword>
<dbReference type="GO" id="GO:0016491">
    <property type="term" value="F:oxidoreductase activity"/>
    <property type="evidence" value="ECO:0007669"/>
    <property type="project" value="UniProtKB-KW"/>
</dbReference>
<dbReference type="PANTHER" id="PTHR43899:SF13">
    <property type="entry name" value="RH59310P"/>
    <property type="match status" value="1"/>
</dbReference>
<evidence type="ECO:0000256" key="2">
    <source>
        <dbReference type="ARBA" id="ARBA00022857"/>
    </source>
</evidence>
<comment type="similarity">
    <text evidence="1">Belongs to the short-chain dehydrogenases/reductases (SDR) family.</text>
</comment>
<dbReference type="EMBL" id="CAJVCH010265355">
    <property type="protein sequence ID" value="CAG7734242.1"/>
    <property type="molecule type" value="Genomic_DNA"/>
</dbReference>
<sequence>LARLGINIVLISRNLGKLNAVASEIGSTFGVATKIIAVDFTEGPSVYPAIERGLEGLEIGTLVNNVGIWYPYVDYLTDLPDARKHSQDMIFCNVLPVTFLTHMILPGMVERKRGVIINVGTLQSALPVAFLSMYTATKAFVERFSESLSMEYKRHGVIIQVVLPGYVATKMSRVSNPSLMTPSPTKYVQQALKTVGIESRTAVYIPHRMVLKGFEWSFKFFPFIICNIFYQRYVTMRKISKQRREAENMNQHQPLTSA</sequence>
<dbReference type="FunFam" id="3.40.50.720:FF:000137">
    <property type="entry name" value="Hydroxysteroid (17-beta) dehydrogenase 3"/>
    <property type="match status" value="1"/>
</dbReference>
<dbReference type="PANTHER" id="PTHR43899">
    <property type="entry name" value="RH59310P"/>
    <property type="match status" value="1"/>
</dbReference>
<protein>
    <submittedName>
        <fullName evidence="4">Uncharacterized protein</fullName>
    </submittedName>
</protein>
<evidence type="ECO:0000313" key="5">
    <source>
        <dbReference type="Proteomes" id="UP000708208"/>
    </source>
</evidence>
<evidence type="ECO:0000313" key="4">
    <source>
        <dbReference type="EMBL" id="CAG7734242.1"/>
    </source>
</evidence>
<reference evidence="4" key="1">
    <citation type="submission" date="2021-06" db="EMBL/GenBank/DDBJ databases">
        <authorList>
            <person name="Hodson N. C."/>
            <person name="Mongue J. A."/>
            <person name="Jaron S. K."/>
        </authorList>
    </citation>
    <scope>NUCLEOTIDE SEQUENCE</scope>
</reference>
<proteinExistence type="inferred from homology"/>
<dbReference type="CDD" id="cd05356">
    <property type="entry name" value="17beta-HSD1_like_SDR_c"/>
    <property type="match status" value="1"/>
</dbReference>
<dbReference type="AlphaFoldDB" id="A0A8J2KD62"/>
<dbReference type="GO" id="GO:0005783">
    <property type="term" value="C:endoplasmic reticulum"/>
    <property type="evidence" value="ECO:0007669"/>
    <property type="project" value="TreeGrafter"/>
</dbReference>
<name>A0A8J2KD62_9HEXA</name>
<feature type="non-terminal residue" evidence="4">
    <location>
        <position position="1"/>
    </location>
</feature>